<protein>
    <submittedName>
        <fullName evidence="4">D-isomer specific 2-hydroxyacid dehydrogenase family protein</fullName>
    </submittedName>
</protein>
<dbReference type="SUPFAM" id="SSF51735">
    <property type="entry name" value="NAD(P)-binding Rossmann-fold domains"/>
    <property type="match status" value="1"/>
</dbReference>
<name>A0ABZ1YIQ7_9NOCA</name>
<accession>A0ABZ1YIQ7</accession>
<sequence length="318" mass="33297">MSPAEVPVPVAIGPSTPAPTLLRKAVVEGGATIADLPQARALIWAGGPGEFPDELPPSVEWVQLPAAGVEDWFTAGILARHPDIRFTSAAGAFAASVAEHALMLLLAGVRYLPEHLRAGSWRQHEFFPHVGTLHGRTVTIVGAGGIGRALIPMLVPLGAHIIAVNRSGRPVTGPGIPDTVETLPAEHLARIWPRTDHVVIAAPATPETKHLVGAEELARLKPSSWVINVARGSLIDTDALVGALASGAIGGAGLDVTDPEPLPDGHPLWVLPNAIVTPHDSNPPQLRLAAFADHVGANVQRFTTGRDLLAPIDTERGY</sequence>
<evidence type="ECO:0000259" key="3">
    <source>
        <dbReference type="Pfam" id="PF02826"/>
    </source>
</evidence>
<keyword evidence="5" id="KW-1185">Reference proteome</keyword>
<organism evidence="4 5">
    <name type="scientific">Nocardia vinacea</name>
    <dbReference type="NCBI Taxonomy" id="96468"/>
    <lineage>
        <taxon>Bacteria</taxon>
        <taxon>Bacillati</taxon>
        <taxon>Actinomycetota</taxon>
        <taxon>Actinomycetes</taxon>
        <taxon>Mycobacteriales</taxon>
        <taxon>Nocardiaceae</taxon>
        <taxon>Nocardia</taxon>
    </lineage>
</organism>
<dbReference type="EMBL" id="CP109441">
    <property type="protein sequence ID" value="WUV43013.1"/>
    <property type="molecule type" value="Genomic_DNA"/>
</dbReference>
<dbReference type="Proteomes" id="UP001432062">
    <property type="component" value="Chromosome"/>
</dbReference>
<proteinExistence type="predicted"/>
<dbReference type="InterPro" id="IPR029753">
    <property type="entry name" value="D-isomer_DH_CS"/>
</dbReference>
<dbReference type="InterPro" id="IPR006140">
    <property type="entry name" value="D-isomer_DH_NAD-bd"/>
</dbReference>
<keyword evidence="1" id="KW-0560">Oxidoreductase</keyword>
<evidence type="ECO:0000313" key="4">
    <source>
        <dbReference type="EMBL" id="WUV43013.1"/>
    </source>
</evidence>
<dbReference type="RefSeq" id="WP_327096263.1">
    <property type="nucleotide sequence ID" value="NZ_CP109149.1"/>
</dbReference>
<evidence type="ECO:0000256" key="1">
    <source>
        <dbReference type="ARBA" id="ARBA00023002"/>
    </source>
</evidence>
<keyword evidence="2" id="KW-0520">NAD</keyword>
<reference evidence="4" key="1">
    <citation type="submission" date="2022-10" db="EMBL/GenBank/DDBJ databases">
        <title>The complete genomes of actinobacterial strains from the NBC collection.</title>
        <authorList>
            <person name="Joergensen T.S."/>
            <person name="Alvarez Arevalo M."/>
            <person name="Sterndorff E.B."/>
            <person name="Faurdal D."/>
            <person name="Vuksanovic O."/>
            <person name="Mourched A.-S."/>
            <person name="Charusanti P."/>
            <person name="Shaw S."/>
            <person name="Blin K."/>
            <person name="Weber T."/>
        </authorList>
    </citation>
    <scope>NUCLEOTIDE SEQUENCE</scope>
    <source>
        <strain evidence="4">NBC_01482</strain>
    </source>
</reference>
<evidence type="ECO:0000313" key="5">
    <source>
        <dbReference type="Proteomes" id="UP001432062"/>
    </source>
</evidence>
<dbReference type="PROSITE" id="PS00671">
    <property type="entry name" value="D_2_HYDROXYACID_DH_3"/>
    <property type="match status" value="1"/>
</dbReference>
<dbReference type="PANTHER" id="PTHR43333">
    <property type="entry name" value="2-HACID_DH_C DOMAIN-CONTAINING PROTEIN"/>
    <property type="match status" value="1"/>
</dbReference>
<dbReference type="PANTHER" id="PTHR43333:SF1">
    <property type="entry name" value="D-ISOMER SPECIFIC 2-HYDROXYACID DEHYDROGENASE NAD-BINDING DOMAIN-CONTAINING PROTEIN"/>
    <property type="match status" value="1"/>
</dbReference>
<gene>
    <name evidence="4" type="ORF">OG563_27705</name>
</gene>
<dbReference type="CDD" id="cd12159">
    <property type="entry name" value="2-Hacid_dh_2"/>
    <property type="match status" value="1"/>
</dbReference>
<feature type="domain" description="D-isomer specific 2-hydroxyacid dehydrogenase NAD-binding" evidence="3">
    <location>
        <begin position="103"/>
        <end position="279"/>
    </location>
</feature>
<dbReference type="Gene3D" id="3.40.50.720">
    <property type="entry name" value="NAD(P)-binding Rossmann-like Domain"/>
    <property type="match status" value="2"/>
</dbReference>
<dbReference type="Pfam" id="PF02826">
    <property type="entry name" value="2-Hacid_dh_C"/>
    <property type="match status" value="1"/>
</dbReference>
<evidence type="ECO:0000256" key="2">
    <source>
        <dbReference type="ARBA" id="ARBA00023027"/>
    </source>
</evidence>
<dbReference type="InterPro" id="IPR036291">
    <property type="entry name" value="NAD(P)-bd_dom_sf"/>
</dbReference>